<comment type="caution">
    <text evidence="1">The sequence shown here is derived from an EMBL/GenBank/DDBJ whole genome shotgun (WGS) entry which is preliminary data.</text>
</comment>
<accession>A0ACA9PWM4</accession>
<reference evidence="1" key="1">
    <citation type="submission" date="2021-06" db="EMBL/GenBank/DDBJ databases">
        <authorList>
            <person name="Kallberg Y."/>
            <person name="Tangrot J."/>
            <person name="Rosling A."/>
        </authorList>
    </citation>
    <scope>NUCLEOTIDE SEQUENCE</scope>
    <source>
        <strain evidence="1">28 12/20/2015</strain>
    </source>
</reference>
<evidence type="ECO:0000313" key="1">
    <source>
        <dbReference type="EMBL" id="CAG8724339.1"/>
    </source>
</evidence>
<evidence type="ECO:0000313" key="2">
    <source>
        <dbReference type="Proteomes" id="UP000789366"/>
    </source>
</evidence>
<feature type="non-terminal residue" evidence="1">
    <location>
        <position position="84"/>
    </location>
</feature>
<organism evidence="1 2">
    <name type="scientific">Cetraspora pellucida</name>
    <dbReference type="NCBI Taxonomy" id="1433469"/>
    <lineage>
        <taxon>Eukaryota</taxon>
        <taxon>Fungi</taxon>
        <taxon>Fungi incertae sedis</taxon>
        <taxon>Mucoromycota</taxon>
        <taxon>Glomeromycotina</taxon>
        <taxon>Glomeromycetes</taxon>
        <taxon>Diversisporales</taxon>
        <taxon>Gigasporaceae</taxon>
        <taxon>Cetraspora</taxon>
    </lineage>
</organism>
<feature type="non-terminal residue" evidence="1">
    <location>
        <position position="1"/>
    </location>
</feature>
<sequence>STTYGNNIHQDMCFSENYKDPKLHDKPKGLKEVLHKRGLWHDEMKLVCKGGCKQERTNCCARTTMANQPDFITQHGKLEEAIIA</sequence>
<proteinExistence type="predicted"/>
<protein>
    <submittedName>
        <fullName evidence="1">12387_t:CDS:1</fullName>
    </submittedName>
</protein>
<dbReference type="Proteomes" id="UP000789366">
    <property type="component" value="Unassembled WGS sequence"/>
</dbReference>
<gene>
    <name evidence="1" type="ORF">SPELUC_LOCUS12653</name>
</gene>
<dbReference type="EMBL" id="CAJVPW010030539">
    <property type="protein sequence ID" value="CAG8724339.1"/>
    <property type="molecule type" value="Genomic_DNA"/>
</dbReference>
<name>A0ACA9PWM4_9GLOM</name>
<keyword evidence="2" id="KW-1185">Reference proteome</keyword>